<dbReference type="SUPFAM" id="SSF56935">
    <property type="entry name" value="Porins"/>
    <property type="match status" value="1"/>
</dbReference>
<dbReference type="AlphaFoldDB" id="A0A927IKD6"/>
<dbReference type="InterPro" id="IPR012910">
    <property type="entry name" value="Plug_dom"/>
</dbReference>
<evidence type="ECO:0000259" key="13">
    <source>
        <dbReference type="Pfam" id="PF07715"/>
    </source>
</evidence>
<evidence type="ECO:0000256" key="8">
    <source>
        <dbReference type="ARBA" id="ARBA00023170"/>
    </source>
</evidence>
<evidence type="ECO:0000256" key="5">
    <source>
        <dbReference type="ARBA" id="ARBA00022692"/>
    </source>
</evidence>
<keyword evidence="4 10" id="KW-1134">Transmembrane beta strand</keyword>
<keyword evidence="5 10" id="KW-0812">Transmembrane</keyword>
<dbReference type="PROSITE" id="PS52016">
    <property type="entry name" value="TONB_DEPENDENT_REC_3"/>
    <property type="match status" value="1"/>
</dbReference>
<evidence type="ECO:0000256" key="6">
    <source>
        <dbReference type="ARBA" id="ARBA00023077"/>
    </source>
</evidence>
<gene>
    <name evidence="14" type="ORF">IC609_03055</name>
</gene>
<feature type="domain" description="TonB-dependent receptor-like beta-barrel" evidence="12">
    <location>
        <begin position="347"/>
        <end position="800"/>
    </location>
</feature>
<evidence type="ECO:0000256" key="11">
    <source>
        <dbReference type="RuleBase" id="RU003357"/>
    </source>
</evidence>
<evidence type="ECO:0000256" key="3">
    <source>
        <dbReference type="ARBA" id="ARBA00022448"/>
    </source>
</evidence>
<keyword evidence="6 11" id="KW-0798">TonB box</keyword>
<evidence type="ECO:0000256" key="1">
    <source>
        <dbReference type="ARBA" id="ARBA00004571"/>
    </source>
</evidence>
<dbReference type="GO" id="GO:0009279">
    <property type="term" value="C:cell outer membrane"/>
    <property type="evidence" value="ECO:0007669"/>
    <property type="project" value="UniProtKB-SubCell"/>
</dbReference>
<sequence>MALNSSAWAQYEMTVVEPGREHRQFERVEITGSSVVNPRSREALPVRIVDRKEIERMGVQTVPELVQGLSSMHSFTEAGGTNISGQGGYRSAAIHGYEAGTLVLINGRRLPSFAKQRPNVDRTAADLSMLPLRAIERVEILTDGASSVYGSDAIAGVVNLITLQQAPGLSLTAEKMSTTGTGDGYSTGISWGHGKLDQDGHAATFHLERTQRDPVRMRDRSYTDLHAGVYTLDAQGAPVYYVPQNSFPNTAPAQRLSTSTDATQCPGGLDYSLTRRSGTSWPTPFQCQTSQLRNTYLYPGYSSTNLWSSFEKQTDATLTVFSELGAQQQLSEYQRIVNGRASRVVNGDTLYYDAESFNPGYAREKQNNHRWVVGVRGQWMDWSYTLSHTQAENHFRTTNTGGFTTGSNWATLLNASEWLQDPVSYSDATWAKIQARFAPDTLSQEYRTRLQDTQLQASRTIGENQWGDIKLGTLLFSNQSSLVNSLASNPDIYPLRRTDRGGAIELQLPLYERLEFVSSMRAEKYSDFGSVVTGKMGTKLELGQNTHLRASVGTGFRAPTLAQTSAGNYAIFASTSTTDSYSSGNPDLKPEKSRQWSLGILSQPSLQWLLAMDLWALDVRDVFGVWTQSQIFADPALKDLYYTANYNSAGKARYVFIPFNQGTMAKSGIDYQARYRWPVDLGRMWVGLEGTYNLQSNRSSYPGQAPISDLANYNANTGTVTARHILRLTTSLEARQFGITAQLHYHSGNLEPVPVLVNAQGISQDSDAYPHTVHGHWTLNVSGKYQLTPAVSLRTHISNLTNRTPPVRYSSPYYGTTLADTRYDDYYGRTVRVAMDIRF</sequence>
<dbReference type="InterPro" id="IPR037066">
    <property type="entry name" value="Plug_dom_sf"/>
</dbReference>
<dbReference type="Proteomes" id="UP000647424">
    <property type="component" value="Unassembled WGS sequence"/>
</dbReference>
<reference evidence="14" key="1">
    <citation type="submission" date="2020-09" db="EMBL/GenBank/DDBJ databases">
        <title>Genome seq and assembly of Limnohabitants sp.</title>
        <authorList>
            <person name="Chhetri G."/>
        </authorList>
    </citation>
    <scope>NUCLEOTIDE SEQUENCE</scope>
    <source>
        <strain evidence="14">JUR4</strain>
    </source>
</reference>
<dbReference type="Gene3D" id="2.40.170.20">
    <property type="entry name" value="TonB-dependent receptor, beta-barrel domain"/>
    <property type="match status" value="1"/>
</dbReference>
<dbReference type="InterPro" id="IPR039426">
    <property type="entry name" value="TonB-dep_rcpt-like"/>
</dbReference>
<comment type="subcellular location">
    <subcellularLocation>
        <location evidence="1 10">Cell outer membrane</location>
        <topology evidence="1 10">Multi-pass membrane protein</topology>
    </subcellularLocation>
</comment>
<evidence type="ECO:0000256" key="4">
    <source>
        <dbReference type="ARBA" id="ARBA00022452"/>
    </source>
</evidence>
<keyword evidence="15" id="KW-1185">Reference proteome</keyword>
<feature type="domain" description="TonB-dependent receptor plug" evidence="13">
    <location>
        <begin position="44"/>
        <end position="157"/>
    </location>
</feature>
<dbReference type="PANTHER" id="PTHR47234">
    <property type="match status" value="1"/>
</dbReference>
<dbReference type="PANTHER" id="PTHR47234:SF1">
    <property type="entry name" value="TONB-DEPENDENT RECEPTOR"/>
    <property type="match status" value="1"/>
</dbReference>
<keyword evidence="9 10" id="KW-0998">Cell outer membrane</keyword>
<accession>A0A927IKD6</accession>
<evidence type="ECO:0000259" key="12">
    <source>
        <dbReference type="Pfam" id="PF00593"/>
    </source>
</evidence>
<dbReference type="Pfam" id="PF00593">
    <property type="entry name" value="TonB_dep_Rec_b-barrel"/>
    <property type="match status" value="1"/>
</dbReference>
<keyword evidence="7 10" id="KW-0472">Membrane</keyword>
<dbReference type="InterPro" id="IPR000531">
    <property type="entry name" value="Beta-barrel_TonB"/>
</dbReference>
<dbReference type="Pfam" id="PF07715">
    <property type="entry name" value="Plug"/>
    <property type="match status" value="1"/>
</dbReference>
<evidence type="ECO:0000256" key="9">
    <source>
        <dbReference type="ARBA" id="ARBA00023237"/>
    </source>
</evidence>
<evidence type="ECO:0000313" key="14">
    <source>
        <dbReference type="EMBL" id="MBD8049508.1"/>
    </source>
</evidence>
<dbReference type="RefSeq" id="WP_191817969.1">
    <property type="nucleotide sequence ID" value="NZ_JACYFT010000001.1"/>
</dbReference>
<protein>
    <submittedName>
        <fullName evidence="14">TonB-dependent receptor</fullName>
    </submittedName>
</protein>
<keyword evidence="8 14" id="KW-0675">Receptor</keyword>
<evidence type="ECO:0000256" key="10">
    <source>
        <dbReference type="PROSITE-ProRule" id="PRU01360"/>
    </source>
</evidence>
<dbReference type="EMBL" id="JACYFT010000001">
    <property type="protein sequence ID" value="MBD8049508.1"/>
    <property type="molecule type" value="Genomic_DNA"/>
</dbReference>
<evidence type="ECO:0000256" key="2">
    <source>
        <dbReference type="ARBA" id="ARBA00009810"/>
    </source>
</evidence>
<dbReference type="InterPro" id="IPR036942">
    <property type="entry name" value="Beta-barrel_TonB_sf"/>
</dbReference>
<keyword evidence="3 10" id="KW-0813">Transport</keyword>
<comment type="caution">
    <text evidence="14">The sequence shown here is derived from an EMBL/GenBank/DDBJ whole genome shotgun (WGS) entry which is preliminary data.</text>
</comment>
<evidence type="ECO:0000313" key="15">
    <source>
        <dbReference type="Proteomes" id="UP000647424"/>
    </source>
</evidence>
<comment type="similarity">
    <text evidence="2 10 11">Belongs to the TonB-dependent receptor family.</text>
</comment>
<name>A0A927IKD6_9BURK</name>
<organism evidence="14 15">
    <name type="scientific">Limnohabitans radicicola</name>
    <dbReference type="NCBI Taxonomy" id="2771427"/>
    <lineage>
        <taxon>Bacteria</taxon>
        <taxon>Pseudomonadati</taxon>
        <taxon>Pseudomonadota</taxon>
        <taxon>Betaproteobacteria</taxon>
        <taxon>Burkholderiales</taxon>
        <taxon>Comamonadaceae</taxon>
        <taxon>Limnohabitans</taxon>
    </lineage>
</organism>
<evidence type="ECO:0000256" key="7">
    <source>
        <dbReference type="ARBA" id="ARBA00023136"/>
    </source>
</evidence>
<proteinExistence type="inferred from homology"/>
<dbReference type="Gene3D" id="2.170.130.10">
    <property type="entry name" value="TonB-dependent receptor, plug domain"/>
    <property type="match status" value="1"/>
</dbReference>